<comment type="caution">
    <text evidence="4">The sequence shown here is derived from an EMBL/GenBank/DDBJ whole genome shotgun (WGS) entry which is preliminary data.</text>
</comment>
<gene>
    <name evidence="4" type="ORF">O3G_MSEX012316</name>
</gene>
<feature type="signal peptide" evidence="2">
    <location>
        <begin position="1"/>
        <end position="20"/>
    </location>
</feature>
<sequence>MTQLSLIIKGSLLFLRFVMSITLAPQANTTFSVVYLGRREGPVSAHLYIHTSLGVYKYPVSAIGVASEWRVWPLVDVRVPLNASVEPLLSMHNPTAHTVQVSEVYSSGAWLGLALPDGGEWAPRDRWTLPPHSSRAIVRLRLQPNHHHHHHHPLTAYVRIKANMTGGGLVVGVEARAAAAGEYLAPLQLALRVRGSQDPPDTFPLELGSSLPAPLRVDAAVWGARCGAGARWAPPPPPAHNGVKSDGVYLTLLRSQLEPHQRLTKAAELTLDYAQMWSAYLQEQGGSAEEAGAEVGGEAGAEASGEAGAEAGGEAWCAGWARVGRAALRYAVRLLPGTLRADPPALHLVTASEAEEGEDALIEREVRLRNEFPVPVHVTAALCPPEVLEHFHCISSAPLSLAAGAAATVLRLQSRAPRSALAPHELHARLAVHTNLTDCAVPLLLYSGRLHLEWEWPNSSDGELRLGAVGTSSTRRVGVRVRNPGPAPLCVTELSVELPGAQLALAACAHLRPVPADHPCRCVEGGASARAVLTVVAPARAGARRQHARADPARARRPPARAPAAPARRRTVRVDVGAAGAGEHYGAAYARA</sequence>
<dbReference type="EMBL" id="JH668707">
    <property type="protein sequence ID" value="KAG6460932.1"/>
    <property type="molecule type" value="Genomic_DNA"/>
</dbReference>
<evidence type="ECO:0000313" key="5">
    <source>
        <dbReference type="Proteomes" id="UP000791440"/>
    </source>
</evidence>
<dbReference type="PANTHER" id="PTHR22050:SF0">
    <property type="entry name" value="TRANSMEMBRANE PROTEIN 131 HOMOLOG"/>
    <property type="match status" value="1"/>
</dbReference>
<reference evidence="4" key="1">
    <citation type="journal article" date="2016" name="Insect Biochem. Mol. Biol.">
        <title>Multifaceted biological insights from a draft genome sequence of the tobacco hornworm moth, Manduca sexta.</title>
        <authorList>
            <person name="Kanost M.R."/>
            <person name="Arrese E.L."/>
            <person name="Cao X."/>
            <person name="Chen Y.R."/>
            <person name="Chellapilla S."/>
            <person name="Goldsmith M.R."/>
            <person name="Grosse-Wilde E."/>
            <person name="Heckel D.G."/>
            <person name="Herndon N."/>
            <person name="Jiang H."/>
            <person name="Papanicolaou A."/>
            <person name="Qu J."/>
            <person name="Soulages J.L."/>
            <person name="Vogel H."/>
            <person name="Walters J."/>
            <person name="Waterhouse R.M."/>
            <person name="Ahn S.J."/>
            <person name="Almeida F.C."/>
            <person name="An C."/>
            <person name="Aqrawi P."/>
            <person name="Bretschneider A."/>
            <person name="Bryant W.B."/>
            <person name="Bucks S."/>
            <person name="Chao H."/>
            <person name="Chevignon G."/>
            <person name="Christen J.M."/>
            <person name="Clarke D.F."/>
            <person name="Dittmer N.T."/>
            <person name="Ferguson L.C.F."/>
            <person name="Garavelou S."/>
            <person name="Gordon K.H.J."/>
            <person name="Gunaratna R.T."/>
            <person name="Han Y."/>
            <person name="Hauser F."/>
            <person name="He Y."/>
            <person name="Heidel-Fischer H."/>
            <person name="Hirsh A."/>
            <person name="Hu Y."/>
            <person name="Jiang H."/>
            <person name="Kalra D."/>
            <person name="Klinner C."/>
            <person name="Konig C."/>
            <person name="Kovar C."/>
            <person name="Kroll A.R."/>
            <person name="Kuwar S.S."/>
            <person name="Lee S.L."/>
            <person name="Lehman R."/>
            <person name="Li K."/>
            <person name="Li Z."/>
            <person name="Liang H."/>
            <person name="Lovelace S."/>
            <person name="Lu Z."/>
            <person name="Mansfield J.H."/>
            <person name="McCulloch K.J."/>
            <person name="Mathew T."/>
            <person name="Morton B."/>
            <person name="Muzny D.M."/>
            <person name="Neunemann D."/>
            <person name="Ongeri F."/>
            <person name="Pauchet Y."/>
            <person name="Pu L.L."/>
            <person name="Pyrousis I."/>
            <person name="Rao X.J."/>
            <person name="Redding A."/>
            <person name="Roesel C."/>
            <person name="Sanchez-Gracia A."/>
            <person name="Schaack S."/>
            <person name="Shukla A."/>
            <person name="Tetreau G."/>
            <person name="Wang Y."/>
            <person name="Xiong G.H."/>
            <person name="Traut W."/>
            <person name="Walsh T.K."/>
            <person name="Worley K.C."/>
            <person name="Wu D."/>
            <person name="Wu W."/>
            <person name="Wu Y.Q."/>
            <person name="Zhang X."/>
            <person name="Zou Z."/>
            <person name="Zucker H."/>
            <person name="Briscoe A.D."/>
            <person name="Burmester T."/>
            <person name="Clem R.J."/>
            <person name="Feyereisen R."/>
            <person name="Grimmelikhuijzen C.J.P."/>
            <person name="Hamodrakas S.J."/>
            <person name="Hansson B.S."/>
            <person name="Huguet E."/>
            <person name="Jermiin L.S."/>
            <person name="Lan Q."/>
            <person name="Lehman H.K."/>
            <person name="Lorenzen M."/>
            <person name="Merzendorfer H."/>
            <person name="Michalopoulos I."/>
            <person name="Morton D.B."/>
            <person name="Muthukrishnan S."/>
            <person name="Oakeshott J.G."/>
            <person name="Palmer W."/>
            <person name="Park Y."/>
            <person name="Passarelli A.L."/>
            <person name="Rozas J."/>
            <person name="Schwartz L.M."/>
            <person name="Smith W."/>
            <person name="Southgate A."/>
            <person name="Vilcinskas A."/>
            <person name="Vogt R."/>
            <person name="Wang P."/>
            <person name="Werren J."/>
            <person name="Yu X.Q."/>
            <person name="Zhou J.J."/>
            <person name="Brown S.J."/>
            <person name="Scherer S.E."/>
            <person name="Richards S."/>
            <person name="Blissard G.W."/>
        </authorList>
    </citation>
    <scope>NUCLEOTIDE SEQUENCE</scope>
</reference>
<dbReference type="InterPro" id="IPR039877">
    <property type="entry name" value="TMEM131-like"/>
</dbReference>
<dbReference type="GO" id="GO:0016020">
    <property type="term" value="C:membrane"/>
    <property type="evidence" value="ECO:0007669"/>
    <property type="project" value="TreeGrafter"/>
</dbReference>
<dbReference type="Pfam" id="PF24495">
    <property type="entry name" value="Ig_TMEM131_2"/>
    <property type="match status" value="1"/>
</dbReference>
<name>A0A921ZPD5_MANSE</name>
<evidence type="ECO:0000259" key="3">
    <source>
        <dbReference type="Pfam" id="PF24495"/>
    </source>
</evidence>
<feature type="chain" id="PRO_5038276611" description="TMEM131 second Ig-like domain-containing protein" evidence="2">
    <location>
        <begin position="21"/>
        <end position="592"/>
    </location>
</feature>
<dbReference type="InterPro" id="IPR056311">
    <property type="entry name" value="TMEM131_Ig_2"/>
</dbReference>
<evidence type="ECO:0000256" key="1">
    <source>
        <dbReference type="SAM" id="MobiDB-lite"/>
    </source>
</evidence>
<dbReference type="PANTHER" id="PTHR22050">
    <property type="entry name" value="RW1 PROTEIN HOMOLOG"/>
    <property type="match status" value="1"/>
</dbReference>
<dbReference type="Proteomes" id="UP000791440">
    <property type="component" value="Unassembled WGS sequence"/>
</dbReference>
<keyword evidence="5" id="KW-1185">Reference proteome</keyword>
<feature type="region of interest" description="Disordered" evidence="1">
    <location>
        <begin position="288"/>
        <end position="307"/>
    </location>
</feature>
<dbReference type="EMBL" id="JH668707">
    <property type="protein sequence ID" value="KAG6460931.1"/>
    <property type="molecule type" value="Genomic_DNA"/>
</dbReference>
<evidence type="ECO:0000256" key="2">
    <source>
        <dbReference type="SAM" id="SignalP"/>
    </source>
</evidence>
<organism evidence="4 5">
    <name type="scientific">Manduca sexta</name>
    <name type="common">Tobacco hawkmoth</name>
    <name type="synonym">Tobacco hornworm</name>
    <dbReference type="NCBI Taxonomy" id="7130"/>
    <lineage>
        <taxon>Eukaryota</taxon>
        <taxon>Metazoa</taxon>
        <taxon>Ecdysozoa</taxon>
        <taxon>Arthropoda</taxon>
        <taxon>Hexapoda</taxon>
        <taxon>Insecta</taxon>
        <taxon>Pterygota</taxon>
        <taxon>Neoptera</taxon>
        <taxon>Endopterygota</taxon>
        <taxon>Lepidoptera</taxon>
        <taxon>Glossata</taxon>
        <taxon>Ditrysia</taxon>
        <taxon>Bombycoidea</taxon>
        <taxon>Sphingidae</taxon>
        <taxon>Sphinginae</taxon>
        <taxon>Sphingini</taxon>
        <taxon>Manduca</taxon>
    </lineage>
</organism>
<keyword evidence="2" id="KW-0732">Signal</keyword>
<protein>
    <recommendedName>
        <fullName evidence="3">TMEM131 second Ig-like domain-containing protein</fullName>
    </recommendedName>
</protein>
<evidence type="ECO:0000313" key="4">
    <source>
        <dbReference type="EMBL" id="KAG6460931.1"/>
    </source>
</evidence>
<reference evidence="4" key="2">
    <citation type="submission" date="2020-12" db="EMBL/GenBank/DDBJ databases">
        <authorList>
            <person name="Kanost M."/>
        </authorList>
    </citation>
    <scope>NUCLEOTIDE SEQUENCE</scope>
</reference>
<accession>A0A921ZPD5</accession>
<proteinExistence type="predicted"/>
<dbReference type="AlphaFoldDB" id="A0A921ZPD5"/>
<feature type="domain" description="TMEM131 second Ig-like" evidence="3">
    <location>
        <begin position="69"/>
        <end position="161"/>
    </location>
</feature>
<feature type="region of interest" description="Disordered" evidence="1">
    <location>
        <begin position="542"/>
        <end position="569"/>
    </location>
</feature>